<reference evidence="2" key="1">
    <citation type="submission" date="2015-04" db="EMBL/GenBank/DDBJ databases">
        <authorList>
            <person name="Syromyatnikov M.Y."/>
            <person name="Popov V.N."/>
        </authorList>
    </citation>
    <scope>NUCLEOTIDE SEQUENCE</scope>
    <source>
        <strain evidence="2">MO-1</strain>
    </source>
</reference>
<feature type="transmembrane region" description="Helical" evidence="1">
    <location>
        <begin position="92"/>
        <end position="112"/>
    </location>
</feature>
<name>A0A1S7LF13_MAGMO</name>
<gene>
    <name evidence="2" type="ORF">MAGMO_0909</name>
</gene>
<keyword evidence="1" id="KW-1133">Transmembrane helix</keyword>
<dbReference type="EMBL" id="LO017727">
    <property type="protein sequence ID" value="CRH05108.1"/>
    <property type="molecule type" value="Genomic_DNA"/>
</dbReference>
<keyword evidence="1" id="KW-0472">Membrane</keyword>
<proteinExistence type="predicted"/>
<feature type="transmembrane region" description="Helical" evidence="1">
    <location>
        <begin position="154"/>
        <end position="173"/>
    </location>
</feature>
<feature type="transmembrane region" description="Helical" evidence="1">
    <location>
        <begin position="256"/>
        <end position="276"/>
    </location>
</feature>
<feature type="transmembrane region" description="Helical" evidence="1">
    <location>
        <begin position="225"/>
        <end position="244"/>
    </location>
</feature>
<dbReference type="AlphaFoldDB" id="A0A1S7LF13"/>
<feature type="transmembrane region" description="Helical" evidence="1">
    <location>
        <begin position="21"/>
        <end position="38"/>
    </location>
</feature>
<evidence type="ECO:0000313" key="2">
    <source>
        <dbReference type="EMBL" id="CRH05108.1"/>
    </source>
</evidence>
<evidence type="ECO:0000256" key="1">
    <source>
        <dbReference type="SAM" id="Phobius"/>
    </source>
</evidence>
<accession>A0A1S7LF13</accession>
<feature type="transmembrane region" description="Helical" evidence="1">
    <location>
        <begin position="288"/>
        <end position="309"/>
    </location>
</feature>
<feature type="transmembrane region" description="Helical" evidence="1">
    <location>
        <begin position="193"/>
        <end position="218"/>
    </location>
</feature>
<keyword evidence="1" id="KW-0812">Transmembrane</keyword>
<organism evidence="2">
    <name type="scientific">Magnetococcus massalia (strain MO-1)</name>
    <dbReference type="NCBI Taxonomy" id="451514"/>
    <lineage>
        <taxon>Bacteria</taxon>
        <taxon>Pseudomonadati</taxon>
        <taxon>Pseudomonadota</taxon>
        <taxon>Magnetococcia</taxon>
        <taxon>Magnetococcales</taxon>
        <taxon>Magnetococcaceae</taxon>
        <taxon>Magnetococcus</taxon>
    </lineage>
</organism>
<sequence>MFLNSGLHIDQAPPLSIPFRFFATAPLFMIIVGGLLLLEGETLLDGHLSGEGIAITHGVMLGWLAMVMWGALYQMIPVVGGIRVRALALAPWSHGTLTAGTLLFILAMLDWLPLREPLLWLAGGLLLIATALFIPPILHALLTAPAKHPTIRAMALAVSALVITLLLGLHFVVEHILGFSEMDRLAMLGIHMGWALIGWVAMLIVGVSFQVVPMFYMADEFPRRWAAVISILVIITPALLSMVLTQEEPGSLPLIALAPLYLAAILYGLQMVPLLFGRKRKIRDATLYFWMLGFLSAVAALVLLPIWFFSDVESLALLMVALFSAGFAGSIILGMLYKIIPFLVWFHRFSSLAGLVPTPTMEELVPDRYGLHHAWVQGGFLLCMTTALLTGSTLFWWGAGLLLILSGALLLYALWHALKQPIPEAPAQMDFEAMMAGLTPPASNTDEAP</sequence>
<feature type="transmembrane region" description="Helical" evidence="1">
    <location>
        <begin position="58"/>
        <end position="80"/>
    </location>
</feature>
<feature type="transmembrane region" description="Helical" evidence="1">
    <location>
        <begin position="118"/>
        <end position="142"/>
    </location>
</feature>
<feature type="transmembrane region" description="Helical" evidence="1">
    <location>
        <begin position="395"/>
        <end position="415"/>
    </location>
</feature>
<protein>
    <submittedName>
        <fullName evidence="2">Uncharacterized protein</fullName>
    </submittedName>
</protein>
<feature type="transmembrane region" description="Helical" evidence="1">
    <location>
        <begin position="315"/>
        <end position="340"/>
    </location>
</feature>